<dbReference type="CDD" id="cd00590">
    <property type="entry name" value="RRM_SF"/>
    <property type="match status" value="1"/>
</dbReference>
<dbReference type="Proteomes" id="UP000595140">
    <property type="component" value="Unassembled WGS sequence"/>
</dbReference>
<dbReference type="PANTHER" id="PTHR48025">
    <property type="entry name" value="OS02G0815200 PROTEIN"/>
    <property type="match status" value="1"/>
</dbReference>
<dbReference type="EMBL" id="OOIL02004704">
    <property type="protein sequence ID" value="VFQ92955.1"/>
    <property type="molecule type" value="Genomic_DNA"/>
</dbReference>
<sequence length="433" mass="49075">MATALHLRTPCLYVGDLHPDATERDLENAFSQVGPLDSVRLCRNPASRKSRCFAFVSFFCLRHACKALCMNHTNLRGKPMRIMWWQRDPLIIKSGIGNVFVKNLSSSVTSTQLERLFSGYGTILSCKVAQDENGKSKCFGFVQFDSQPCATSAITCLHGVVFQGKTLYVSSFMKKEERMATHEDNRFTHMNLQNIDCNLTGDPSRERFSNYEQVPNAAIARDEEGNSRDSGFIRQNSHKDAKNAVEALNGKLNDLELHVRNLSVSVNERKLEEIFGVYGEMTSVKIIRRDGISKGCGFVCFSRAGDAKSAMDSLNGTTCYGKPMHVTLALSREPNKPMPIQHFNHYQSFEYQKTGRQLTYNSKKPSQELYEKYTPGDTLPAQKLGTQKQTRTFWKPKNKNMVEAGTQTERIMENMDGCWIWEANHSDQLRKIN</sequence>
<feature type="domain" description="RRM" evidence="3">
    <location>
        <begin position="97"/>
        <end position="174"/>
    </location>
</feature>
<dbReference type="Pfam" id="PF00076">
    <property type="entry name" value="RRM_1"/>
    <property type="match status" value="4"/>
</dbReference>
<evidence type="ECO:0000313" key="5">
    <source>
        <dbReference type="Proteomes" id="UP000595140"/>
    </source>
</evidence>
<dbReference type="AlphaFoldDB" id="A0A484MVH1"/>
<feature type="domain" description="RRM" evidence="3">
    <location>
        <begin position="188"/>
        <end position="269"/>
    </location>
</feature>
<dbReference type="PANTHER" id="PTHR48025:SF1">
    <property type="entry name" value="RRM DOMAIN-CONTAINING PROTEIN"/>
    <property type="match status" value="1"/>
</dbReference>
<keyword evidence="1 2" id="KW-0694">RNA-binding</keyword>
<reference evidence="4 5" key="1">
    <citation type="submission" date="2018-04" db="EMBL/GenBank/DDBJ databases">
        <authorList>
            <person name="Vogel A."/>
        </authorList>
    </citation>
    <scope>NUCLEOTIDE SEQUENCE [LARGE SCALE GENOMIC DNA]</scope>
</reference>
<dbReference type="Gene3D" id="3.30.70.330">
    <property type="match status" value="4"/>
</dbReference>
<dbReference type="SUPFAM" id="SSF54928">
    <property type="entry name" value="RNA-binding domain, RBD"/>
    <property type="match status" value="3"/>
</dbReference>
<proteinExistence type="predicted"/>
<dbReference type="GO" id="GO:0005634">
    <property type="term" value="C:nucleus"/>
    <property type="evidence" value="ECO:0007669"/>
    <property type="project" value="TreeGrafter"/>
</dbReference>
<dbReference type="PROSITE" id="PS50102">
    <property type="entry name" value="RRM"/>
    <property type="match status" value="4"/>
</dbReference>
<dbReference type="SMART" id="SM00360">
    <property type="entry name" value="RRM"/>
    <property type="match status" value="3"/>
</dbReference>
<organism evidence="4 5">
    <name type="scientific">Cuscuta campestris</name>
    <dbReference type="NCBI Taxonomy" id="132261"/>
    <lineage>
        <taxon>Eukaryota</taxon>
        <taxon>Viridiplantae</taxon>
        <taxon>Streptophyta</taxon>
        <taxon>Embryophyta</taxon>
        <taxon>Tracheophyta</taxon>
        <taxon>Spermatophyta</taxon>
        <taxon>Magnoliopsida</taxon>
        <taxon>eudicotyledons</taxon>
        <taxon>Gunneridae</taxon>
        <taxon>Pentapetalae</taxon>
        <taxon>asterids</taxon>
        <taxon>lamiids</taxon>
        <taxon>Solanales</taxon>
        <taxon>Convolvulaceae</taxon>
        <taxon>Cuscuteae</taxon>
        <taxon>Cuscuta</taxon>
        <taxon>Cuscuta subgen. Grammica</taxon>
        <taxon>Cuscuta sect. Cleistogrammica</taxon>
    </lineage>
</organism>
<dbReference type="InterPro" id="IPR000504">
    <property type="entry name" value="RRM_dom"/>
</dbReference>
<evidence type="ECO:0000259" key="3">
    <source>
        <dbReference type="PROSITE" id="PS50102"/>
    </source>
</evidence>
<protein>
    <recommendedName>
        <fullName evidence="3">RRM domain-containing protein</fullName>
    </recommendedName>
</protein>
<feature type="domain" description="RRM" evidence="3">
    <location>
        <begin position="255"/>
        <end position="331"/>
    </location>
</feature>
<dbReference type="InterPro" id="IPR003954">
    <property type="entry name" value="RRM_euk-type"/>
</dbReference>
<dbReference type="InterPro" id="IPR012677">
    <property type="entry name" value="Nucleotide-bd_a/b_plait_sf"/>
</dbReference>
<dbReference type="InterPro" id="IPR035979">
    <property type="entry name" value="RBD_domain_sf"/>
</dbReference>
<dbReference type="SMART" id="SM00361">
    <property type="entry name" value="RRM_1"/>
    <property type="match status" value="2"/>
</dbReference>
<accession>A0A484MVH1</accession>
<gene>
    <name evidence="4" type="ORF">CCAM_LOCUS34731</name>
</gene>
<dbReference type="OrthoDB" id="1264061at2759"/>
<dbReference type="GO" id="GO:0003729">
    <property type="term" value="F:mRNA binding"/>
    <property type="evidence" value="ECO:0007669"/>
    <property type="project" value="TreeGrafter"/>
</dbReference>
<evidence type="ECO:0000256" key="2">
    <source>
        <dbReference type="PROSITE-ProRule" id="PRU00176"/>
    </source>
</evidence>
<evidence type="ECO:0000313" key="4">
    <source>
        <dbReference type="EMBL" id="VFQ92955.1"/>
    </source>
</evidence>
<evidence type="ECO:0000256" key="1">
    <source>
        <dbReference type="ARBA" id="ARBA00022884"/>
    </source>
</evidence>
<name>A0A484MVH1_9ASTE</name>
<dbReference type="InterPro" id="IPR050502">
    <property type="entry name" value="Euk_RNA-bind_prot"/>
</dbReference>
<feature type="domain" description="RRM" evidence="3">
    <location>
        <begin position="10"/>
        <end position="87"/>
    </location>
</feature>
<keyword evidence="5" id="KW-1185">Reference proteome</keyword>